<accession>K0ND81</accession>
<dbReference type="InterPro" id="IPR013785">
    <property type="entry name" value="Aldolase_TIM"/>
</dbReference>
<evidence type="ECO:0000259" key="10">
    <source>
        <dbReference type="Pfam" id="PF01207"/>
    </source>
</evidence>
<dbReference type="PROSITE" id="PS01136">
    <property type="entry name" value="UPF0034"/>
    <property type="match status" value="1"/>
</dbReference>
<dbReference type="InterPro" id="IPR018517">
    <property type="entry name" value="tRNA_hU_synthase_CS"/>
</dbReference>
<feature type="active site" description="Proton donor" evidence="8">
    <location>
        <position position="137"/>
    </location>
</feature>
<evidence type="ECO:0000256" key="5">
    <source>
        <dbReference type="ARBA" id="ARBA00022857"/>
    </source>
</evidence>
<evidence type="ECO:0000256" key="8">
    <source>
        <dbReference type="PIRSR" id="PIRSR006621-1"/>
    </source>
</evidence>
<keyword evidence="6 7" id="KW-0560">Oxidoreductase</keyword>
<dbReference type="EMBL" id="FO203503">
    <property type="protein sequence ID" value="CCK78745.1"/>
    <property type="molecule type" value="Genomic_DNA"/>
</dbReference>
<dbReference type="CDD" id="cd02801">
    <property type="entry name" value="DUS_like_FMN"/>
    <property type="match status" value="1"/>
</dbReference>
<dbReference type="Proteomes" id="UP000007347">
    <property type="component" value="Chromosome"/>
</dbReference>
<feature type="binding site" evidence="9">
    <location>
        <begin position="261"/>
        <end position="262"/>
    </location>
    <ligand>
        <name>FMN</name>
        <dbReference type="ChEBI" id="CHEBI:58210"/>
    </ligand>
</feature>
<evidence type="ECO:0000256" key="7">
    <source>
        <dbReference type="PIRNR" id="PIRNR006621"/>
    </source>
</evidence>
<dbReference type="PANTHER" id="PTHR45846">
    <property type="entry name" value="TRNA-DIHYDROURIDINE(47) SYNTHASE [NAD(P)(+)]-LIKE"/>
    <property type="match status" value="1"/>
</dbReference>
<keyword evidence="4 7" id="KW-0819">tRNA processing</keyword>
<protein>
    <recommendedName>
        <fullName evidence="7">tRNA-dihydrouridine synthase</fullName>
        <ecNumber evidence="7">1.3.1.-</ecNumber>
    </recommendedName>
</protein>
<reference evidence="11 12" key="1">
    <citation type="journal article" date="2013" name="Environ. Microbiol.">
        <title>Complete genome, catabolic sub-proteomes and key-metabolites of Desulfobacula toluolica Tol2, a marine, aromatic compound-degrading, sulfate-reducing bacterium.</title>
        <authorList>
            <person name="Wohlbrand L."/>
            <person name="Jacob J.H."/>
            <person name="Kube M."/>
            <person name="Mussmann M."/>
            <person name="Jarling R."/>
            <person name="Beck A."/>
            <person name="Amann R."/>
            <person name="Wilkes H."/>
            <person name="Reinhardt R."/>
            <person name="Rabus R."/>
        </authorList>
    </citation>
    <scope>NUCLEOTIDE SEQUENCE [LARGE SCALE GENOMIC DNA]</scope>
    <source>
        <strain evidence="12">DSM 7467 / Tol2</strain>
    </source>
</reference>
<evidence type="ECO:0000256" key="9">
    <source>
        <dbReference type="PIRSR" id="PIRSR006621-2"/>
    </source>
</evidence>
<name>K0ND81_DESTT</name>
<gene>
    <name evidence="11" type="primary">dus</name>
    <name evidence="11" type="ordered locus">TOL2_C05770</name>
</gene>
<dbReference type="InterPro" id="IPR035587">
    <property type="entry name" value="DUS-like_FMN-bd"/>
</dbReference>
<dbReference type="Gene3D" id="3.20.20.70">
    <property type="entry name" value="Aldolase class I"/>
    <property type="match status" value="1"/>
</dbReference>
<feature type="binding site" evidence="9">
    <location>
        <position position="206"/>
    </location>
    <ligand>
        <name>FMN</name>
        <dbReference type="ChEBI" id="CHEBI:58210"/>
    </ligand>
</feature>
<keyword evidence="12" id="KW-1185">Reference proteome</keyword>
<evidence type="ECO:0000256" key="3">
    <source>
        <dbReference type="ARBA" id="ARBA00022643"/>
    </source>
</evidence>
<dbReference type="PANTHER" id="PTHR45846:SF1">
    <property type="entry name" value="TRNA-DIHYDROURIDINE(47) SYNTHASE [NAD(P)(+)]-LIKE"/>
    <property type="match status" value="1"/>
</dbReference>
<comment type="similarity">
    <text evidence="7">Belongs to the dus family.</text>
</comment>
<dbReference type="GO" id="GO:0050660">
    <property type="term" value="F:flavin adenine dinucleotide binding"/>
    <property type="evidence" value="ECO:0007669"/>
    <property type="project" value="InterPro"/>
</dbReference>
<dbReference type="STRING" id="651182.TOL2_C05770"/>
<evidence type="ECO:0000256" key="1">
    <source>
        <dbReference type="ARBA" id="ARBA00001917"/>
    </source>
</evidence>
<dbReference type="Pfam" id="PF01207">
    <property type="entry name" value="Dus"/>
    <property type="match status" value="1"/>
</dbReference>
<dbReference type="AlphaFoldDB" id="K0ND81"/>
<keyword evidence="9" id="KW-0547">Nucleotide-binding</keyword>
<organism evidence="11 12">
    <name type="scientific">Desulfobacula toluolica (strain DSM 7467 / Tol2)</name>
    <dbReference type="NCBI Taxonomy" id="651182"/>
    <lineage>
        <taxon>Bacteria</taxon>
        <taxon>Pseudomonadati</taxon>
        <taxon>Thermodesulfobacteriota</taxon>
        <taxon>Desulfobacteria</taxon>
        <taxon>Desulfobacterales</taxon>
        <taxon>Desulfobacteraceae</taxon>
        <taxon>Desulfobacula</taxon>
    </lineage>
</organism>
<comment type="cofactor">
    <cofactor evidence="1 7 9">
        <name>FMN</name>
        <dbReference type="ChEBI" id="CHEBI:58210"/>
    </cofactor>
</comment>
<dbReference type="GO" id="GO:0003723">
    <property type="term" value="F:RNA binding"/>
    <property type="evidence" value="ECO:0007669"/>
    <property type="project" value="TreeGrafter"/>
</dbReference>
<dbReference type="EC" id="1.3.1.-" evidence="7"/>
<dbReference type="KEGG" id="dto:TOL2_C05770"/>
<evidence type="ECO:0000256" key="6">
    <source>
        <dbReference type="ARBA" id="ARBA00023002"/>
    </source>
</evidence>
<feature type="binding site" evidence="9">
    <location>
        <position position="176"/>
    </location>
    <ligand>
        <name>FMN</name>
        <dbReference type="ChEBI" id="CHEBI:58210"/>
    </ligand>
</feature>
<dbReference type="PIRSF" id="PIRSF006621">
    <property type="entry name" value="Dus"/>
    <property type="match status" value="1"/>
</dbReference>
<evidence type="ECO:0000313" key="12">
    <source>
        <dbReference type="Proteomes" id="UP000007347"/>
    </source>
</evidence>
<feature type="domain" description="DUS-like FMN-binding" evidence="10">
    <location>
        <begin position="49"/>
        <end position="301"/>
    </location>
</feature>
<keyword evidence="2 7" id="KW-0285">Flavoprotein</keyword>
<evidence type="ECO:0000313" key="11">
    <source>
        <dbReference type="EMBL" id="CCK78745.1"/>
    </source>
</evidence>
<dbReference type="GO" id="GO:0017150">
    <property type="term" value="F:tRNA dihydrouridine synthase activity"/>
    <property type="evidence" value="ECO:0007669"/>
    <property type="project" value="InterPro"/>
</dbReference>
<evidence type="ECO:0000256" key="2">
    <source>
        <dbReference type="ARBA" id="ARBA00022630"/>
    </source>
</evidence>
<dbReference type="InterPro" id="IPR001269">
    <property type="entry name" value="DUS_fam"/>
</dbReference>
<dbReference type="HOGENOM" id="CLU_013299_0_3_7"/>
<dbReference type="SUPFAM" id="SSF51395">
    <property type="entry name" value="FMN-linked oxidoreductases"/>
    <property type="match status" value="1"/>
</dbReference>
<proteinExistence type="inferred from homology"/>
<comment type="function">
    <text evidence="7">Catalyzes the synthesis of 5,6-dihydrouridine (D), a modified base found in the D-loop of most tRNAs, via the reduction of the C5-C6 double bond in target uridines.</text>
</comment>
<evidence type="ECO:0000256" key="4">
    <source>
        <dbReference type="ARBA" id="ARBA00022694"/>
    </source>
</evidence>
<feature type="binding site" evidence="9">
    <location>
        <position position="107"/>
    </location>
    <ligand>
        <name>FMN</name>
        <dbReference type="ChEBI" id="CHEBI:58210"/>
    </ligand>
</feature>
<keyword evidence="3 7" id="KW-0288">FMN</keyword>
<keyword evidence="5" id="KW-0521">NADP</keyword>
<sequence length="363" mass="40978">MTRPYILRYLCPFQTNTFIKQTMKNLKLSKYLLKDLSIKDQTIHNRMVLSPLAGLGHIALRQLISEFGGFGLLFTGMCSAKAVPHENPNTSLVFKWRQEELPWLVCQIFGSDPENMARAAKRIEKEGFFGVDLNFGCSVAAICKKGCGAELLKNPDLSSNIVKAVSDAVSIPVFVKFRIGWENNPQAAVDMAGRFEDAGANALTFHPRIAPDRRNRPPQWEVIKLVRQAVSIPVFGNGNLFQAEDGIKMIDQTSCHGLSVGRMAVARPWLFAQWTKGFSPGNDIFFTAAMRMTRILSDHYEDHFSVKLFKKFSPYFCANFKFGHSILKKLMRAQTMDDIRNNLDSIFESTPETLSRPNLNLFL</sequence>